<dbReference type="STRING" id="370526.SAMN04489835_1466"/>
<dbReference type="Pfam" id="PF13751">
    <property type="entry name" value="DDE_Tnp_1_6"/>
    <property type="match status" value="1"/>
</dbReference>
<evidence type="ECO:0000313" key="6">
    <source>
        <dbReference type="EMBL" id="SEH91802.1"/>
    </source>
</evidence>
<accession>A0A1H6J7K4</accession>
<proteinExistence type="predicted"/>
<evidence type="ECO:0000259" key="2">
    <source>
        <dbReference type="Pfam" id="PF05598"/>
    </source>
</evidence>
<evidence type="ECO:0000313" key="7">
    <source>
        <dbReference type="Proteomes" id="UP000182915"/>
    </source>
</evidence>
<feature type="domain" description="Transposase DDE" evidence="3">
    <location>
        <begin position="451"/>
        <end position="515"/>
    </location>
</feature>
<feature type="region of interest" description="Disordered" evidence="1">
    <location>
        <begin position="176"/>
        <end position="199"/>
    </location>
</feature>
<protein>
    <submittedName>
        <fullName evidence="4">Transposase</fullName>
    </submittedName>
</protein>
<evidence type="ECO:0000259" key="3">
    <source>
        <dbReference type="Pfam" id="PF13751"/>
    </source>
</evidence>
<feature type="compositionally biased region" description="Low complexity" evidence="1">
    <location>
        <begin position="180"/>
        <end position="191"/>
    </location>
</feature>
<evidence type="ECO:0000313" key="5">
    <source>
        <dbReference type="EMBL" id="SEH89640.1"/>
    </source>
</evidence>
<dbReference type="OrthoDB" id="4227096at2"/>
<dbReference type="Pfam" id="PF05598">
    <property type="entry name" value="DUF772"/>
    <property type="match status" value="1"/>
</dbReference>
<dbReference type="EMBL" id="LT629971">
    <property type="protein sequence ID" value="SEH56299.1"/>
    <property type="molecule type" value="Genomic_DNA"/>
</dbReference>
<feature type="region of interest" description="Disordered" evidence="1">
    <location>
        <begin position="428"/>
        <end position="454"/>
    </location>
</feature>
<dbReference type="InterPro" id="IPR008490">
    <property type="entry name" value="Transposase_InsH_N"/>
</dbReference>
<dbReference type="Proteomes" id="UP000182915">
    <property type="component" value="Chromosome I"/>
</dbReference>
<name>A0A1H6J7K4_MYCRU</name>
<dbReference type="AlphaFoldDB" id="A0A1H6J7K4"/>
<dbReference type="PANTHER" id="PTHR33408:SF4">
    <property type="entry name" value="TRANSPOSASE DDE DOMAIN-CONTAINING PROTEIN"/>
    <property type="match status" value="1"/>
</dbReference>
<gene>
    <name evidence="4" type="ORF">SAMN04489835_1466</name>
    <name evidence="5" type="ORF">SAMN04489835_5398</name>
    <name evidence="6" type="ORF">SAMN04489835_5679</name>
</gene>
<keyword evidence="7" id="KW-1185">Reference proteome</keyword>
<dbReference type="EMBL" id="LT629971">
    <property type="protein sequence ID" value="SEH89640.1"/>
    <property type="molecule type" value="Genomic_DNA"/>
</dbReference>
<dbReference type="EMBL" id="LT629971">
    <property type="protein sequence ID" value="SEH91802.1"/>
    <property type="molecule type" value="Genomic_DNA"/>
</dbReference>
<dbReference type="PANTHER" id="PTHR33408">
    <property type="entry name" value="TRANSPOSASE"/>
    <property type="match status" value="1"/>
</dbReference>
<sequence>MVRDQEFLLPPNMADWLPADHLVWFVLDVVEQLDTSRLHAQRRTGGVGRAGYDPDMLLALLIYAYATGQRSSRQIERLCTDHVAYRVVCAQDRPDHTTIARFRAAHDEAFTDLFAQVLRLCAQAGMVQVGVVSIDGTKIAANASKSANRSQRWVAEQARRIAEDVVSQAAAVDAAEDAAEAQAGPAQRPPAELATPAGRAAAIKRAKEEIARQDAANAEADAADEARQEHYLQRVEAGEVVSSRPPAGVDQVRLYQARIAREQRRLAPLLNVRGTAEANQRAAIRKILKKAQAGLARAQQEQAAGLADRRGASERRRVRLGVQRGQARGPVVNLTDPQARLMVEGAGGGSVQGYNSQIVCSDDHFVIGLHISQDANDLHCWTPALAAATTHMDALNKTIELVLADNGYFTEDNITSPGPERLIAPGRGRAVHHDAKHQSIQGPPPPDLSPRDAMRHTLRDPEQAQRYKRRSATVEPVIGHLKDRIGLRRFARRGLAAVSAELHLAAAALNLTKLHTATAG</sequence>
<reference evidence="4" key="2">
    <citation type="submission" date="2016-10" db="EMBL/GenBank/DDBJ databases">
        <authorList>
            <person name="de Groot N.N."/>
        </authorList>
    </citation>
    <scope>NUCLEOTIDE SEQUENCE [LARGE SCALE GENOMIC DNA]</scope>
    <source>
        <strain evidence="4">DSM 45405</strain>
    </source>
</reference>
<feature type="domain" description="Transposase InsH N-terminal" evidence="2">
    <location>
        <begin position="14"/>
        <end position="104"/>
    </location>
</feature>
<evidence type="ECO:0000313" key="4">
    <source>
        <dbReference type="EMBL" id="SEH56299.1"/>
    </source>
</evidence>
<evidence type="ECO:0000256" key="1">
    <source>
        <dbReference type="SAM" id="MobiDB-lite"/>
    </source>
</evidence>
<reference evidence="7" key="1">
    <citation type="submission" date="2016-10" db="EMBL/GenBank/DDBJ databases">
        <authorList>
            <person name="Varghese N."/>
            <person name="Submissions S."/>
        </authorList>
    </citation>
    <scope>NUCLEOTIDE SEQUENCE [LARGE SCALE GENOMIC DNA]</scope>
    <source>
        <strain evidence="7">DSM 45405</strain>
    </source>
</reference>
<dbReference type="InterPro" id="IPR025668">
    <property type="entry name" value="Tnp_DDE_dom"/>
</dbReference>
<organism evidence="4 7">
    <name type="scientific">Mycolicibacterium rutilum</name>
    <name type="common">Mycobacterium rutilum</name>
    <dbReference type="NCBI Taxonomy" id="370526"/>
    <lineage>
        <taxon>Bacteria</taxon>
        <taxon>Bacillati</taxon>
        <taxon>Actinomycetota</taxon>
        <taxon>Actinomycetes</taxon>
        <taxon>Mycobacteriales</taxon>
        <taxon>Mycobacteriaceae</taxon>
        <taxon>Mycolicibacterium</taxon>
    </lineage>
</organism>